<sequence length="218" mass="25583">MTLPGFNAIFLVLNSEDRFTSELVKTVDIFFKLFGKDVDEYVFVLFTHIESEDELKNFIKDGDKNPDNDGEKAFQELRKRCKDKLLFIENKASKDENEEMVWNILKSVDEANAKASRPYFRNKITRELERKAKDFYEIHVCGLGSERSKEGNHSNNVLITIYNFFNILGIKQEGKMLQNVIGLCRLQIFTSYYYSNIRLNNCYYSNFFDTLNFPTSTF</sequence>
<reference evidence="5" key="2">
    <citation type="submission" date="2020-11" db="EMBL/GenBank/DDBJ databases">
        <authorList>
            <person name="McCartney M.A."/>
            <person name="Auch B."/>
            <person name="Kono T."/>
            <person name="Mallez S."/>
            <person name="Becker A."/>
            <person name="Gohl D.M."/>
            <person name="Silverstein K.A.T."/>
            <person name="Koren S."/>
            <person name="Bechman K.B."/>
            <person name="Herman A."/>
            <person name="Abrahante J.E."/>
            <person name="Garbe J."/>
        </authorList>
    </citation>
    <scope>NUCLEOTIDE SEQUENCE</scope>
    <source>
        <strain evidence="5">Duluth1</strain>
        <tissue evidence="5">Whole animal</tissue>
    </source>
</reference>
<dbReference type="InterPro" id="IPR045058">
    <property type="entry name" value="GIMA/IAN/Toc"/>
</dbReference>
<comment type="caution">
    <text evidence="5">The sequence shown here is derived from an EMBL/GenBank/DDBJ whole genome shotgun (WGS) entry which is preliminary data.</text>
</comment>
<gene>
    <name evidence="5" type="ORF">DPMN_017709</name>
</gene>
<evidence type="ECO:0000256" key="1">
    <source>
        <dbReference type="ARBA" id="ARBA00008535"/>
    </source>
</evidence>
<protein>
    <recommendedName>
        <fullName evidence="4">AIG1-type G domain-containing protein</fullName>
    </recommendedName>
</protein>
<dbReference type="Proteomes" id="UP000828390">
    <property type="component" value="Unassembled WGS sequence"/>
</dbReference>
<evidence type="ECO:0000256" key="3">
    <source>
        <dbReference type="ARBA" id="ARBA00023134"/>
    </source>
</evidence>
<name>A0A9D4NFW5_DREPO</name>
<evidence type="ECO:0000259" key="4">
    <source>
        <dbReference type="Pfam" id="PF04548"/>
    </source>
</evidence>
<dbReference type="GO" id="GO:0005525">
    <property type="term" value="F:GTP binding"/>
    <property type="evidence" value="ECO:0007669"/>
    <property type="project" value="UniProtKB-KW"/>
</dbReference>
<keyword evidence="2" id="KW-0547">Nucleotide-binding</keyword>
<keyword evidence="6" id="KW-1185">Reference proteome</keyword>
<keyword evidence="3" id="KW-0342">GTP-binding</keyword>
<feature type="domain" description="AIG1-type G" evidence="4">
    <location>
        <begin position="2"/>
        <end position="134"/>
    </location>
</feature>
<organism evidence="5 6">
    <name type="scientific">Dreissena polymorpha</name>
    <name type="common">Zebra mussel</name>
    <name type="synonym">Mytilus polymorpha</name>
    <dbReference type="NCBI Taxonomy" id="45954"/>
    <lineage>
        <taxon>Eukaryota</taxon>
        <taxon>Metazoa</taxon>
        <taxon>Spiralia</taxon>
        <taxon>Lophotrochozoa</taxon>
        <taxon>Mollusca</taxon>
        <taxon>Bivalvia</taxon>
        <taxon>Autobranchia</taxon>
        <taxon>Heteroconchia</taxon>
        <taxon>Euheterodonta</taxon>
        <taxon>Imparidentia</taxon>
        <taxon>Neoheterodontei</taxon>
        <taxon>Myida</taxon>
        <taxon>Dreissenoidea</taxon>
        <taxon>Dreissenidae</taxon>
        <taxon>Dreissena</taxon>
    </lineage>
</organism>
<evidence type="ECO:0000313" key="5">
    <source>
        <dbReference type="EMBL" id="KAH3893561.1"/>
    </source>
</evidence>
<dbReference type="Pfam" id="PF04548">
    <property type="entry name" value="AIG1"/>
    <property type="match status" value="1"/>
</dbReference>
<evidence type="ECO:0000256" key="2">
    <source>
        <dbReference type="ARBA" id="ARBA00022741"/>
    </source>
</evidence>
<proteinExistence type="inferred from homology"/>
<dbReference type="InterPro" id="IPR006703">
    <property type="entry name" value="G_AIG1"/>
</dbReference>
<dbReference type="AlphaFoldDB" id="A0A9D4NFW5"/>
<evidence type="ECO:0000313" key="6">
    <source>
        <dbReference type="Proteomes" id="UP000828390"/>
    </source>
</evidence>
<dbReference type="EMBL" id="JAIWYP010000001">
    <property type="protein sequence ID" value="KAH3893561.1"/>
    <property type="molecule type" value="Genomic_DNA"/>
</dbReference>
<dbReference type="Gene3D" id="3.40.50.300">
    <property type="entry name" value="P-loop containing nucleotide triphosphate hydrolases"/>
    <property type="match status" value="1"/>
</dbReference>
<accession>A0A9D4NFW5</accession>
<reference evidence="5" key="1">
    <citation type="journal article" date="2019" name="bioRxiv">
        <title>The Genome of the Zebra Mussel, Dreissena polymorpha: A Resource for Invasive Species Research.</title>
        <authorList>
            <person name="McCartney M.A."/>
            <person name="Auch B."/>
            <person name="Kono T."/>
            <person name="Mallez S."/>
            <person name="Zhang Y."/>
            <person name="Obille A."/>
            <person name="Becker A."/>
            <person name="Abrahante J.E."/>
            <person name="Garbe J."/>
            <person name="Badalamenti J.P."/>
            <person name="Herman A."/>
            <person name="Mangelson H."/>
            <person name="Liachko I."/>
            <person name="Sullivan S."/>
            <person name="Sone E.D."/>
            <person name="Koren S."/>
            <person name="Silverstein K.A.T."/>
            <person name="Beckman K.B."/>
            <person name="Gohl D.M."/>
        </authorList>
    </citation>
    <scope>NUCLEOTIDE SEQUENCE</scope>
    <source>
        <strain evidence="5">Duluth1</strain>
        <tissue evidence="5">Whole animal</tissue>
    </source>
</reference>
<dbReference type="PANTHER" id="PTHR10903:SF184">
    <property type="entry name" value="GTP-BINDING PROTEIN A"/>
    <property type="match status" value="1"/>
</dbReference>
<comment type="similarity">
    <text evidence="1">Belongs to the TRAFAC class TrmE-Era-EngA-EngB-Septin-like GTPase superfamily. AIG1/Toc34/Toc159-like paraseptin GTPase family. IAN subfamily.</text>
</comment>
<dbReference type="PANTHER" id="PTHR10903">
    <property type="entry name" value="GTPASE, IMAP FAMILY MEMBER-RELATED"/>
    <property type="match status" value="1"/>
</dbReference>
<dbReference type="InterPro" id="IPR027417">
    <property type="entry name" value="P-loop_NTPase"/>
</dbReference>